<dbReference type="Proteomes" id="UP000050795">
    <property type="component" value="Unassembled WGS sequence"/>
</dbReference>
<keyword evidence="1" id="KW-0472">Membrane</keyword>
<keyword evidence="1" id="KW-0812">Transmembrane</keyword>
<feature type="transmembrane region" description="Helical" evidence="1">
    <location>
        <begin position="155"/>
        <end position="175"/>
    </location>
</feature>
<dbReference type="AlphaFoldDB" id="A0AA85J688"/>
<organism evidence="2 3">
    <name type="scientific">Trichobilharzia regenti</name>
    <name type="common">Nasal bird schistosome</name>
    <dbReference type="NCBI Taxonomy" id="157069"/>
    <lineage>
        <taxon>Eukaryota</taxon>
        <taxon>Metazoa</taxon>
        <taxon>Spiralia</taxon>
        <taxon>Lophotrochozoa</taxon>
        <taxon>Platyhelminthes</taxon>
        <taxon>Trematoda</taxon>
        <taxon>Digenea</taxon>
        <taxon>Strigeidida</taxon>
        <taxon>Schistosomatoidea</taxon>
        <taxon>Schistosomatidae</taxon>
        <taxon>Trichobilharzia</taxon>
    </lineage>
</organism>
<sequence length="306" mass="34822">MKFSAFVTPKVSANTVLDWRDYTVFACLEGTMSAECSTSSSLKESPLHTKISRYLFYFIWMLVDTLFFVLGTVCMILVVSNSEAVTDYFASHPNAQTILIFLFRALGIAATIILVLLRRFKYENVVDHLLILIGYLLISFGFAGAFLYIQLFCSLISLFVTVTVSGIVTFLGLAFKAVQMKFTVIIFIVGCVFAGIGVLMIILQHFFTDKMPYIIVFSASMSICAIIFIFMTINRMRLCVSYNVFYCSIIFRAFCMWLGMLIMFTSVYYFQDTVSEKCKSTSWQSLLKYKMIFVMCGFQCIATLHK</sequence>
<feature type="transmembrane region" description="Helical" evidence="1">
    <location>
        <begin position="54"/>
        <end position="78"/>
    </location>
</feature>
<feature type="transmembrane region" description="Helical" evidence="1">
    <location>
        <begin position="129"/>
        <end position="149"/>
    </location>
</feature>
<evidence type="ECO:0000313" key="2">
    <source>
        <dbReference type="Proteomes" id="UP000050795"/>
    </source>
</evidence>
<accession>A0AA85J688</accession>
<dbReference type="WBParaSite" id="TREG1_128940.9">
    <property type="protein sequence ID" value="TREG1_128940.9"/>
    <property type="gene ID" value="TREG1_128940"/>
</dbReference>
<feature type="transmembrane region" description="Helical" evidence="1">
    <location>
        <begin position="213"/>
        <end position="233"/>
    </location>
</feature>
<evidence type="ECO:0000313" key="3">
    <source>
        <dbReference type="WBParaSite" id="TREG1_128940.9"/>
    </source>
</evidence>
<name>A0AA85J688_TRIRE</name>
<evidence type="ECO:0000256" key="1">
    <source>
        <dbReference type="SAM" id="Phobius"/>
    </source>
</evidence>
<feature type="transmembrane region" description="Helical" evidence="1">
    <location>
        <begin position="182"/>
        <end position="207"/>
    </location>
</feature>
<reference evidence="3" key="2">
    <citation type="submission" date="2023-11" db="UniProtKB">
        <authorList>
            <consortium name="WormBaseParasite"/>
        </authorList>
    </citation>
    <scope>IDENTIFICATION</scope>
</reference>
<keyword evidence="1" id="KW-1133">Transmembrane helix</keyword>
<reference evidence="2" key="1">
    <citation type="submission" date="2022-06" db="EMBL/GenBank/DDBJ databases">
        <authorList>
            <person name="Berger JAMES D."/>
            <person name="Berger JAMES D."/>
        </authorList>
    </citation>
    <scope>NUCLEOTIDE SEQUENCE [LARGE SCALE GENOMIC DNA]</scope>
</reference>
<feature type="transmembrane region" description="Helical" evidence="1">
    <location>
        <begin position="98"/>
        <end position="117"/>
    </location>
</feature>
<keyword evidence="2" id="KW-1185">Reference proteome</keyword>
<proteinExistence type="predicted"/>
<feature type="transmembrane region" description="Helical" evidence="1">
    <location>
        <begin position="245"/>
        <end position="269"/>
    </location>
</feature>
<protein>
    <submittedName>
        <fullName evidence="3">Uncharacterized protein</fullName>
    </submittedName>
</protein>